<sequence>MVATREPADPHRDLWWAHTGGGGGSFGIVTRYWFRTPGADGDDPSGLLPAPPAGVLSFSVSCAKGWFTAVHWHPEGTAHQDPAQQGLFDTLVRAARRRA</sequence>
<name>A0A3Q9EZF7_9ACTN</name>
<dbReference type="GO" id="GO:0050660">
    <property type="term" value="F:flavin adenine dinucleotide binding"/>
    <property type="evidence" value="ECO:0007669"/>
    <property type="project" value="InterPro"/>
</dbReference>
<dbReference type="OrthoDB" id="545125at2"/>
<dbReference type="InterPro" id="IPR036318">
    <property type="entry name" value="FAD-bd_PCMH-like_sf"/>
</dbReference>
<dbReference type="Gene3D" id="3.40.50.880">
    <property type="match status" value="1"/>
</dbReference>
<accession>A0A3Q9EZF7</accession>
<dbReference type="KEGG" id="scya:EJ357_41515"/>
<gene>
    <name evidence="1" type="ORF">EJ357_41515</name>
</gene>
<dbReference type="AlphaFoldDB" id="A0A3Q9EZF7"/>
<dbReference type="InterPro" id="IPR029062">
    <property type="entry name" value="Class_I_gatase-like"/>
</dbReference>
<evidence type="ECO:0000313" key="1">
    <source>
        <dbReference type="EMBL" id="AZQ39118.1"/>
    </source>
</evidence>
<evidence type="ECO:0000313" key="2">
    <source>
        <dbReference type="Proteomes" id="UP000280298"/>
    </source>
</evidence>
<dbReference type="Gene3D" id="3.30.465.10">
    <property type="match status" value="1"/>
</dbReference>
<organism evidence="1 2">
    <name type="scientific">Streptomyces cyaneochromogenes</name>
    <dbReference type="NCBI Taxonomy" id="2496836"/>
    <lineage>
        <taxon>Bacteria</taxon>
        <taxon>Bacillati</taxon>
        <taxon>Actinomycetota</taxon>
        <taxon>Actinomycetes</taxon>
        <taxon>Kitasatosporales</taxon>
        <taxon>Streptomycetaceae</taxon>
        <taxon>Streptomyces</taxon>
    </lineage>
</organism>
<keyword evidence="2" id="KW-1185">Reference proteome</keyword>
<dbReference type="Proteomes" id="UP000280298">
    <property type="component" value="Chromosome"/>
</dbReference>
<protein>
    <recommendedName>
        <fullName evidence="3">Glutamine amidotransferase domain-containing protein</fullName>
    </recommendedName>
</protein>
<proteinExistence type="predicted"/>
<dbReference type="EMBL" id="CP034539">
    <property type="protein sequence ID" value="AZQ39118.1"/>
    <property type="molecule type" value="Genomic_DNA"/>
</dbReference>
<dbReference type="SUPFAM" id="SSF56176">
    <property type="entry name" value="FAD-binding/transporter-associated domain-like"/>
    <property type="match status" value="1"/>
</dbReference>
<reference evidence="1 2" key="1">
    <citation type="journal article" date="2019" name="Int. J. Syst. Evol. Microbiol.">
        <title>Streptomyces cyaneochromogenes sp. nov., a blue pigment-producing actinomycete from manganese-contaminated soil.</title>
        <authorList>
            <person name="Tang X."/>
            <person name="Zhao J."/>
            <person name="Li K."/>
            <person name="Chen Z."/>
            <person name="Sun Y."/>
            <person name="Gao J."/>
        </authorList>
    </citation>
    <scope>NUCLEOTIDE SEQUENCE [LARGE SCALE GENOMIC DNA]</scope>
    <source>
        <strain evidence="1 2">MK-45</strain>
    </source>
</reference>
<evidence type="ECO:0008006" key="3">
    <source>
        <dbReference type="Google" id="ProtNLM"/>
    </source>
</evidence>
<dbReference type="InterPro" id="IPR016169">
    <property type="entry name" value="FAD-bd_PCMH_sub2"/>
</dbReference>